<dbReference type="AlphaFoldDB" id="A0A255XXK4"/>
<reference evidence="2 3" key="1">
    <citation type="submission" date="2017-07" db="EMBL/GenBank/DDBJ databases">
        <title>Elstera cyanobacteriorum sp. nov., a novel bacterium isolated from cyanobacterial aggregates in a eutrophic lake.</title>
        <authorList>
            <person name="Cai H."/>
        </authorList>
    </citation>
    <scope>NUCLEOTIDE SEQUENCE [LARGE SCALE GENOMIC DNA]</scope>
    <source>
        <strain evidence="2 3">TH019</strain>
    </source>
</reference>
<dbReference type="EMBL" id="NOXS01000024">
    <property type="protein sequence ID" value="OYQ21114.1"/>
    <property type="molecule type" value="Genomic_DNA"/>
</dbReference>
<dbReference type="RefSeq" id="WP_094407438.1">
    <property type="nucleotide sequence ID" value="NZ_BMJZ01000012.1"/>
</dbReference>
<evidence type="ECO:0000259" key="1">
    <source>
        <dbReference type="Pfam" id="PF04168"/>
    </source>
</evidence>
<evidence type="ECO:0000313" key="3">
    <source>
        <dbReference type="Proteomes" id="UP000216361"/>
    </source>
</evidence>
<protein>
    <recommendedName>
        <fullName evidence="1">DUF403 domain-containing protein</fullName>
    </recommendedName>
</protein>
<gene>
    <name evidence="2" type="ORF">CHR90_02675</name>
</gene>
<organism evidence="2 3">
    <name type="scientific">Elstera cyanobacteriorum</name>
    <dbReference type="NCBI Taxonomy" id="2022747"/>
    <lineage>
        <taxon>Bacteria</taxon>
        <taxon>Pseudomonadati</taxon>
        <taxon>Pseudomonadota</taxon>
        <taxon>Alphaproteobacteria</taxon>
        <taxon>Rhodospirillales</taxon>
        <taxon>Rhodospirillaceae</taxon>
        <taxon>Elstera</taxon>
    </lineage>
</organism>
<dbReference type="PANTHER" id="PTHR34595:SF7">
    <property type="entry name" value="SLL1039 PROTEIN"/>
    <property type="match status" value="1"/>
</dbReference>
<dbReference type="Proteomes" id="UP000216361">
    <property type="component" value="Unassembled WGS sequence"/>
</dbReference>
<dbReference type="InterPro" id="IPR007296">
    <property type="entry name" value="DUF403"/>
</dbReference>
<evidence type="ECO:0000313" key="2">
    <source>
        <dbReference type="EMBL" id="OYQ21114.1"/>
    </source>
</evidence>
<feature type="domain" description="DUF403" evidence="1">
    <location>
        <begin position="1"/>
        <end position="308"/>
    </location>
</feature>
<proteinExistence type="predicted"/>
<dbReference type="OrthoDB" id="9803532at2"/>
<dbReference type="Pfam" id="PF04168">
    <property type="entry name" value="Alpha-E"/>
    <property type="match status" value="1"/>
</dbReference>
<dbReference type="PANTHER" id="PTHR34595">
    <property type="entry name" value="BLR5612 PROTEIN"/>
    <property type="match status" value="1"/>
</dbReference>
<name>A0A255XXK4_9PROT</name>
<accession>A0A255XXK4</accession>
<keyword evidence="3" id="KW-1185">Reference proteome</keyword>
<comment type="caution">
    <text evidence="2">The sequence shown here is derived from an EMBL/GenBank/DDBJ whole genome shotgun (WGS) entry which is preliminary data.</text>
</comment>
<sequence length="311" mass="35490">MLSSTAGNIYWMGRYIERATNTARMLEATNRMWLMAGGSREWQSLAMAFGLDENFEKKYPDRAVGDFVTFMGVDSSNPSSIAASIQAARYNARAERNNLTVSVWEYLNEASIQLRSKLDKPLIGSAIQDFLDWTKRQMILVAGACETTLLRDEAYHFLSLGTYIERADNTARILDSKYHILLPQGEKVGGGVDYYQWTEILNCINALRTYRRVYSSAVLPWRVAELMILRSDLPRSLHFCLTQIMDNLDALAQIYGTRHECHRLCGVLASGLRYGKVDDIFKRGLHEFLVEFIDKNNDLGVEITRNYLINP</sequence>
<dbReference type="InterPro" id="IPR051680">
    <property type="entry name" value="ATP-dep_Glu-Cys_Ligase-2"/>
</dbReference>